<dbReference type="InterPro" id="IPR029057">
    <property type="entry name" value="PRTase-like"/>
</dbReference>
<accession>A0AA36HNN9</accession>
<evidence type="ECO:0000313" key="3">
    <source>
        <dbReference type="Proteomes" id="UP001178507"/>
    </source>
</evidence>
<organism evidence="2 3">
    <name type="scientific">Effrenium voratum</name>
    <dbReference type="NCBI Taxonomy" id="2562239"/>
    <lineage>
        <taxon>Eukaryota</taxon>
        <taxon>Sar</taxon>
        <taxon>Alveolata</taxon>
        <taxon>Dinophyceae</taxon>
        <taxon>Suessiales</taxon>
        <taxon>Symbiodiniaceae</taxon>
        <taxon>Effrenium</taxon>
    </lineage>
</organism>
<dbReference type="GO" id="GO:0032264">
    <property type="term" value="P:IMP salvage"/>
    <property type="evidence" value="ECO:0007669"/>
    <property type="project" value="TreeGrafter"/>
</dbReference>
<comment type="caution">
    <text evidence="2">The sequence shown here is derived from an EMBL/GenBank/DDBJ whole genome shotgun (WGS) entry which is preliminary data.</text>
</comment>
<dbReference type="Proteomes" id="UP001178507">
    <property type="component" value="Unassembled WGS sequence"/>
</dbReference>
<dbReference type="GO" id="GO:0032263">
    <property type="term" value="P:GMP salvage"/>
    <property type="evidence" value="ECO:0007669"/>
    <property type="project" value="TreeGrafter"/>
</dbReference>
<dbReference type="EMBL" id="CAUJNA010000139">
    <property type="protein sequence ID" value="CAJ1372506.1"/>
    <property type="molecule type" value="Genomic_DNA"/>
</dbReference>
<reference evidence="2" key="1">
    <citation type="submission" date="2023-08" db="EMBL/GenBank/DDBJ databases">
        <authorList>
            <person name="Chen Y."/>
            <person name="Shah S."/>
            <person name="Dougan E. K."/>
            <person name="Thang M."/>
            <person name="Chan C."/>
        </authorList>
    </citation>
    <scope>NUCLEOTIDE SEQUENCE</scope>
</reference>
<dbReference type="GO" id="GO:0046100">
    <property type="term" value="P:hypoxanthine metabolic process"/>
    <property type="evidence" value="ECO:0007669"/>
    <property type="project" value="TreeGrafter"/>
</dbReference>
<dbReference type="InterPro" id="IPR050408">
    <property type="entry name" value="HGPRT"/>
</dbReference>
<dbReference type="CDD" id="cd06223">
    <property type="entry name" value="PRTases_typeI"/>
    <property type="match status" value="1"/>
</dbReference>
<dbReference type="PANTHER" id="PTHR43340">
    <property type="entry name" value="HYPOXANTHINE-GUANINE PHOSPHORIBOSYLTRANSFERASE"/>
    <property type="match status" value="1"/>
</dbReference>
<dbReference type="GO" id="GO:0006178">
    <property type="term" value="P:guanine salvage"/>
    <property type="evidence" value="ECO:0007669"/>
    <property type="project" value="TreeGrafter"/>
</dbReference>
<dbReference type="AlphaFoldDB" id="A0AA36HNN9"/>
<name>A0AA36HNN9_9DINO</name>
<keyword evidence="3" id="KW-1185">Reference proteome</keyword>
<dbReference type="GO" id="GO:0000287">
    <property type="term" value="F:magnesium ion binding"/>
    <property type="evidence" value="ECO:0007669"/>
    <property type="project" value="TreeGrafter"/>
</dbReference>
<evidence type="ECO:0000259" key="1">
    <source>
        <dbReference type="Pfam" id="PF00156"/>
    </source>
</evidence>
<feature type="domain" description="Phosphoribosyltransferase" evidence="1">
    <location>
        <begin position="163"/>
        <end position="282"/>
    </location>
</feature>
<dbReference type="GO" id="GO:0005829">
    <property type="term" value="C:cytosol"/>
    <property type="evidence" value="ECO:0007669"/>
    <property type="project" value="TreeGrafter"/>
</dbReference>
<dbReference type="Gene3D" id="3.40.50.2020">
    <property type="match status" value="1"/>
</dbReference>
<dbReference type="PANTHER" id="PTHR43340:SF1">
    <property type="entry name" value="HYPOXANTHINE PHOSPHORIBOSYLTRANSFERASE"/>
    <property type="match status" value="1"/>
</dbReference>
<evidence type="ECO:0000313" key="2">
    <source>
        <dbReference type="EMBL" id="CAJ1372506.1"/>
    </source>
</evidence>
<proteinExistence type="predicted"/>
<dbReference type="Pfam" id="PF00156">
    <property type="entry name" value="Pribosyltran"/>
    <property type="match status" value="1"/>
</dbReference>
<dbReference type="GO" id="GO:0004422">
    <property type="term" value="F:hypoxanthine phosphoribosyltransferase activity"/>
    <property type="evidence" value="ECO:0007669"/>
    <property type="project" value="TreeGrafter"/>
</dbReference>
<dbReference type="SUPFAM" id="SSF53271">
    <property type="entry name" value="PRTase-like"/>
    <property type="match status" value="1"/>
</dbReference>
<gene>
    <name evidence="2" type="ORF">EVOR1521_LOCUS2573</name>
</gene>
<sequence>MRDRTLEAKTPRDYKLSGMPMHFNFLDADEIAEKVMDLCPFLLTRDKSSQFAVACHLVPLPGEVVSIYLYVCELHALGQMQLKEEIELLEAPKQDQGATVAQLMKQIGRPKPEEKKGNALATMMIKMEDDIKAWVGSRGVDTARELVRDSQEILMEEKVLDKRCKETAELGEEISRDFAGKNPVVIGVLNGAMVFMADLLRCISIPVEIESIAVSSYGKRSSSGDLKFNKDISEDVKGRHVIFVEDIVDTGKTLKAVCALFAERGAASVTICTLLDKKARRAVEGLDLRYVGFDCRSATASTMPRGIGICPMWRL</sequence>
<protein>
    <recommendedName>
        <fullName evidence="1">Phosphoribosyltransferase domain-containing protein</fullName>
    </recommendedName>
</protein>
<dbReference type="InterPro" id="IPR000836">
    <property type="entry name" value="PRTase_dom"/>
</dbReference>